<feature type="region of interest" description="Disordered" evidence="1">
    <location>
        <begin position="34"/>
        <end position="65"/>
    </location>
</feature>
<dbReference type="EMBL" id="FNHP01000011">
    <property type="protein sequence ID" value="SDM68050.1"/>
    <property type="molecule type" value="Genomic_DNA"/>
</dbReference>
<protein>
    <submittedName>
        <fullName evidence="3">Uncharacterized protein</fullName>
    </submittedName>
</protein>
<gene>
    <name evidence="3" type="ORF">SAMN05428957_11183</name>
</gene>
<reference evidence="4" key="1">
    <citation type="submission" date="2016-10" db="EMBL/GenBank/DDBJ databases">
        <authorList>
            <person name="Varghese N."/>
            <person name="Submissions S."/>
        </authorList>
    </citation>
    <scope>NUCLEOTIDE SEQUENCE [LARGE SCALE GENOMIC DNA]</scope>
    <source>
        <strain evidence="4">EPL6</strain>
    </source>
</reference>
<dbReference type="PROSITE" id="PS51257">
    <property type="entry name" value="PROKAR_LIPOPROTEIN"/>
    <property type="match status" value="1"/>
</dbReference>
<keyword evidence="2" id="KW-0732">Signal</keyword>
<sequence>MHRKAVNPLALPLSLALLGLLGGCASQKAAAPAAEDKASSSAPSQTVKSRDGSYEGEVIGKPRPGSKFARLQIGMHMDEVQEKMGHAPDRFHTYESGKRWIPFYFGSDARRLQALYKGEGCLIFTGGNVWGGAGGELMSIQHDSTGACYQP</sequence>
<dbReference type="STRING" id="1527607.SAMN05428957_11183"/>
<organism evidence="3 4">
    <name type="scientific">Oryzisolibacter propanilivorax</name>
    <dbReference type="NCBI Taxonomy" id="1527607"/>
    <lineage>
        <taxon>Bacteria</taxon>
        <taxon>Pseudomonadati</taxon>
        <taxon>Pseudomonadota</taxon>
        <taxon>Betaproteobacteria</taxon>
        <taxon>Burkholderiales</taxon>
        <taxon>Comamonadaceae</taxon>
        <taxon>Oryzisolibacter</taxon>
    </lineage>
</organism>
<evidence type="ECO:0000313" key="4">
    <source>
        <dbReference type="Proteomes" id="UP000198552"/>
    </source>
</evidence>
<accession>A0A1G9V7I3</accession>
<proteinExistence type="predicted"/>
<dbReference type="RefSeq" id="WP_091572304.1">
    <property type="nucleotide sequence ID" value="NZ_FNHP01000011.1"/>
</dbReference>
<evidence type="ECO:0000256" key="1">
    <source>
        <dbReference type="SAM" id="MobiDB-lite"/>
    </source>
</evidence>
<feature type="compositionally biased region" description="Low complexity" evidence="1">
    <location>
        <begin position="34"/>
        <end position="44"/>
    </location>
</feature>
<evidence type="ECO:0000256" key="2">
    <source>
        <dbReference type="SAM" id="SignalP"/>
    </source>
</evidence>
<dbReference type="OrthoDB" id="7304788at2"/>
<feature type="signal peptide" evidence="2">
    <location>
        <begin position="1"/>
        <end position="30"/>
    </location>
</feature>
<evidence type="ECO:0000313" key="3">
    <source>
        <dbReference type="EMBL" id="SDM68050.1"/>
    </source>
</evidence>
<dbReference type="AlphaFoldDB" id="A0A1G9V7I3"/>
<name>A0A1G9V7I3_9BURK</name>
<dbReference type="Proteomes" id="UP000198552">
    <property type="component" value="Unassembled WGS sequence"/>
</dbReference>
<feature type="chain" id="PRO_5011678749" evidence="2">
    <location>
        <begin position="31"/>
        <end position="151"/>
    </location>
</feature>
<keyword evidence="4" id="KW-1185">Reference proteome</keyword>